<proteinExistence type="predicted"/>
<dbReference type="InterPro" id="IPR036691">
    <property type="entry name" value="Endo/exonu/phosph_ase_sf"/>
</dbReference>
<evidence type="ECO:0000313" key="2">
    <source>
        <dbReference type="Proteomes" id="UP001209878"/>
    </source>
</evidence>
<sequence length="130" mass="14335">MPQPVSDRIMTVRLPLSNDNCDTIIGVYDPTMTNPDENKKAFYNQLASVLSGIPRTNKLQLIGDFNARIRRDNDKWPLVVGKRGIGKCNSNGELLLALCSEFELIVTNTSSSRMMNARPPGCILVPNSGI</sequence>
<accession>A0AAD9L1J3</accession>
<gene>
    <name evidence="1" type="ORF">NP493_395g03025</name>
</gene>
<dbReference type="Gene3D" id="3.60.10.10">
    <property type="entry name" value="Endonuclease/exonuclease/phosphatase"/>
    <property type="match status" value="1"/>
</dbReference>
<name>A0AAD9L1J3_RIDPI</name>
<dbReference type="Proteomes" id="UP001209878">
    <property type="component" value="Unassembled WGS sequence"/>
</dbReference>
<evidence type="ECO:0000313" key="1">
    <source>
        <dbReference type="EMBL" id="KAK2181527.1"/>
    </source>
</evidence>
<dbReference type="AlphaFoldDB" id="A0AAD9L1J3"/>
<evidence type="ECO:0008006" key="3">
    <source>
        <dbReference type="Google" id="ProtNLM"/>
    </source>
</evidence>
<dbReference type="PANTHER" id="PTHR23227:SF84">
    <property type="entry name" value="ENDONUCLEASE_EXONUCLEASE_PHOSPHATASE DOMAIN-CONTAINING PROTEIN"/>
    <property type="match status" value="1"/>
</dbReference>
<dbReference type="SUPFAM" id="SSF56219">
    <property type="entry name" value="DNase I-like"/>
    <property type="match status" value="1"/>
</dbReference>
<dbReference type="PANTHER" id="PTHR23227">
    <property type="entry name" value="BUCENTAUR RELATED"/>
    <property type="match status" value="1"/>
</dbReference>
<keyword evidence="2" id="KW-1185">Reference proteome</keyword>
<dbReference type="EMBL" id="JAODUO010000393">
    <property type="protein sequence ID" value="KAK2181527.1"/>
    <property type="molecule type" value="Genomic_DNA"/>
</dbReference>
<reference evidence="1" key="1">
    <citation type="journal article" date="2023" name="Mol. Biol. Evol.">
        <title>Third-Generation Sequencing Reveals the Adaptive Role of the Epigenome in Three Deep-Sea Polychaetes.</title>
        <authorList>
            <person name="Perez M."/>
            <person name="Aroh O."/>
            <person name="Sun Y."/>
            <person name="Lan Y."/>
            <person name="Juniper S.K."/>
            <person name="Young C.R."/>
            <person name="Angers B."/>
            <person name="Qian P.Y."/>
        </authorList>
    </citation>
    <scope>NUCLEOTIDE SEQUENCE</scope>
    <source>
        <strain evidence="1">R07B-5</strain>
    </source>
</reference>
<protein>
    <recommendedName>
        <fullName evidence="3">Craniofacial development protein 2-like</fullName>
    </recommendedName>
</protein>
<organism evidence="1 2">
    <name type="scientific">Ridgeia piscesae</name>
    <name type="common">Tubeworm</name>
    <dbReference type="NCBI Taxonomy" id="27915"/>
    <lineage>
        <taxon>Eukaryota</taxon>
        <taxon>Metazoa</taxon>
        <taxon>Spiralia</taxon>
        <taxon>Lophotrochozoa</taxon>
        <taxon>Annelida</taxon>
        <taxon>Polychaeta</taxon>
        <taxon>Sedentaria</taxon>
        <taxon>Canalipalpata</taxon>
        <taxon>Sabellida</taxon>
        <taxon>Siboglinidae</taxon>
        <taxon>Ridgeia</taxon>
    </lineage>
</organism>
<comment type="caution">
    <text evidence="1">The sequence shown here is derived from an EMBL/GenBank/DDBJ whole genome shotgun (WGS) entry which is preliminary data.</text>
</comment>
<dbReference type="InterPro" id="IPR027124">
    <property type="entry name" value="Swc5/CFDP1/2"/>
</dbReference>